<evidence type="ECO:0000256" key="3">
    <source>
        <dbReference type="ARBA" id="ARBA00011424"/>
    </source>
</evidence>
<keyword evidence="7" id="KW-0963">Cytoplasm</keyword>
<accession>A0A828Y438</accession>
<feature type="binding site" evidence="7 9">
    <location>
        <position position="91"/>
    </location>
    <ligand>
        <name>3-methyl-2-oxobutanoate</name>
        <dbReference type="ChEBI" id="CHEBI:11851"/>
    </ligand>
</feature>
<protein>
    <recommendedName>
        <fullName evidence="7">3-methyl-2-oxobutanoate hydroxymethyltransferase</fullName>
        <ecNumber evidence="7">2.1.2.11</ecNumber>
    </recommendedName>
    <alternativeName>
        <fullName evidence="7">Ketopantoate hydroxymethyltransferase</fullName>
        <shortName evidence="7">KPHMT</shortName>
    </alternativeName>
</protein>
<dbReference type="Gene3D" id="3.20.20.60">
    <property type="entry name" value="Phosphoenolpyruvate-binding domains"/>
    <property type="match status" value="1"/>
</dbReference>
<evidence type="ECO:0000313" key="11">
    <source>
        <dbReference type="EMBL" id="EKO52548.1"/>
    </source>
</evidence>
<dbReference type="FunFam" id="3.20.20.60:FF:000003">
    <property type="entry name" value="3-methyl-2-oxobutanoate hydroxymethyltransferase"/>
    <property type="match status" value="1"/>
</dbReference>
<evidence type="ECO:0000256" key="9">
    <source>
        <dbReference type="PIRSR" id="PIRSR000388-2"/>
    </source>
</evidence>
<comment type="function">
    <text evidence="6 7">Catalyzes the reversible reaction in which hydroxymethyl group from 5,10-methylenetetrahydrofolate is transferred onto alpha-ketoisovalerate to form ketopantoate.</text>
</comment>
<comment type="subcellular location">
    <subcellularLocation>
        <location evidence="7">Cytoplasm</location>
    </subcellularLocation>
</comment>
<dbReference type="GO" id="GO:0000287">
    <property type="term" value="F:magnesium ion binding"/>
    <property type="evidence" value="ECO:0007669"/>
    <property type="project" value="TreeGrafter"/>
</dbReference>
<dbReference type="Pfam" id="PF02548">
    <property type="entry name" value="Pantoate_transf"/>
    <property type="match status" value="1"/>
</dbReference>
<dbReference type="AlphaFoldDB" id="A0A828Y438"/>
<proteinExistence type="inferred from homology"/>
<feature type="binding site" evidence="7 10">
    <location>
        <position position="123"/>
    </location>
    <ligand>
        <name>Mg(2+)</name>
        <dbReference type="ChEBI" id="CHEBI:18420"/>
    </ligand>
</feature>
<evidence type="ECO:0000256" key="8">
    <source>
        <dbReference type="PIRSR" id="PIRSR000388-1"/>
    </source>
</evidence>
<dbReference type="GO" id="GO:0003864">
    <property type="term" value="F:3-methyl-2-oxobutanoate hydroxymethyltransferase activity"/>
    <property type="evidence" value="ECO:0007669"/>
    <property type="project" value="UniProtKB-UniRule"/>
</dbReference>
<feature type="binding site" evidence="7 9">
    <location>
        <position position="121"/>
    </location>
    <ligand>
        <name>3-methyl-2-oxobutanoate</name>
        <dbReference type="ChEBI" id="CHEBI:11851"/>
    </ligand>
</feature>
<evidence type="ECO:0000256" key="6">
    <source>
        <dbReference type="ARBA" id="ARBA00056497"/>
    </source>
</evidence>
<dbReference type="CDD" id="cd06557">
    <property type="entry name" value="KPHMT-like"/>
    <property type="match status" value="1"/>
</dbReference>
<sequence length="273" mass="29848">MNILREANMKNIHKIFSPEKKGKEKISVVTCYDFSFARILNETEIDSILVGDSLGMVFQGNTSTLPVTLEEMIYHTKAVRRGAPDKFLIADLPFLSYQTSIEEGICSAGKMMKETDCDAVKIEGGSEFICELVSILKQIGVPVMGHVGLTPQSVHVFGGHRVQGKGEESSSKLLRESISLFESGVFSMVLEMIPAELGKKVSQEVGVPTIGIGAGSDCDGQVLVLNDLLGLDINFQPKFLKKFSNLHSIVKEAIADYDKEVKSGEFPGKDHSF</sequence>
<feature type="active site" description="Proton acceptor" evidence="7 8">
    <location>
        <position position="191"/>
    </location>
</feature>
<dbReference type="GO" id="GO:0005737">
    <property type="term" value="C:cytoplasm"/>
    <property type="evidence" value="ECO:0007669"/>
    <property type="project" value="UniProtKB-SubCell"/>
</dbReference>
<dbReference type="NCBIfam" id="NF001452">
    <property type="entry name" value="PRK00311.1"/>
    <property type="match status" value="1"/>
</dbReference>
<dbReference type="HAMAP" id="MF_00156">
    <property type="entry name" value="PanB"/>
    <property type="match status" value="1"/>
</dbReference>
<dbReference type="GO" id="GO:0032259">
    <property type="term" value="P:methylation"/>
    <property type="evidence" value="ECO:0007669"/>
    <property type="project" value="UniProtKB-KW"/>
</dbReference>
<dbReference type="NCBIfam" id="TIGR00222">
    <property type="entry name" value="panB"/>
    <property type="match status" value="1"/>
</dbReference>
<evidence type="ECO:0000313" key="12">
    <source>
        <dbReference type="Proteomes" id="UP000006339"/>
    </source>
</evidence>
<dbReference type="PANTHER" id="PTHR20881">
    <property type="entry name" value="3-METHYL-2-OXOBUTANOATE HYDROXYMETHYLTRANSFERASE"/>
    <property type="match status" value="1"/>
</dbReference>
<dbReference type="PIRSF" id="PIRSF000388">
    <property type="entry name" value="Pantoate_hydroxy_MeTrfase"/>
    <property type="match status" value="1"/>
</dbReference>
<keyword evidence="12" id="KW-1185">Reference proteome</keyword>
<keyword evidence="7 10" id="KW-0479">Metal-binding</keyword>
<reference evidence="11" key="1">
    <citation type="submission" date="2012-10" db="EMBL/GenBank/DDBJ databases">
        <authorList>
            <person name="Harkins D.M."/>
            <person name="Durkin A.S."/>
            <person name="Brinkac L.M."/>
            <person name="Selengut J.D."/>
            <person name="Sanka R."/>
            <person name="DePew J."/>
            <person name="Purushe J."/>
            <person name="Picardeau M."/>
            <person name="Werts C."/>
            <person name="Goarant C."/>
            <person name="Vinetz J.M."/>
            <person name="Sutton G.G."/>
            <person name="Nelson W.C."/>
            <person name="Fouts D.E."/>
        </authorList>
    </citation>
    <scope>NUCLEOTIDE SEQUENCE [LARGE SCALE GENOMIC DNA]</scope>
    <source>
        <strain evidence="11">200802841</strain>
    </source>
</reference>
<feature type="binding site" evidence="7 10">
    <location>
        <position position="52"/>
    </location>
    <ligand>
        <name>Mg(2+)</name>
        <dbReference type="ChEBI" id="CHEBI:18420"/>
    </ligand>
</feature>
<dbReference type="GO" id="GO:0008168">
    <property type="term" value="F:methyltransferase activity"/>
    <property type="evidence" value="ECO:0007669"/>
    <property type="project" value="UniProtKB-KW"/>
</dbReference>
<dbReference type="InterPro" id="IPR040442">
    <property type="entry name" value="Pyrv_kinase-like_dom_sf"/>
</dbReference>
<dbReference type="UniPathway" id="UPA00028">
    <property type="reaction ID" value="UER00003"/>
</dbReference>
<evidence type="ECO:0000256" key="5">
    <source>
        <dbReference type="ARBA" id="ARBA00022679"/>
    </source>
</evidence>
<evidence type="ECO:0000256" key="4">
    <source>
        <dbReference type="ARBA" id="ARBA00022655"/>
    </source>
</evidence>
<dbReference type="GO" id="GO:0015940">
    <property type="term" value="P:pantothenate biosynthetic process"/>
    <property type="evidence" value="ECO:0007669"/>
    <property type="project" value="UniProtKB-UniRule"/>
</dbReference>
<comment type="subunit">
    <text evidence="3 7">Homodecamer; pentamer of dimers.</text>
</comment>
<comment type="cofactor">
    <cofactor evidence="7 10">
        <name>Mg(2+)</name>
        <dbReference type="ChEBI" id="CHEBI:18420"/>
    </cofactor>
    <text evidence="7 10">Binds 1 Mg(2+) ion per subunit.</text>
</comment>
<name>A0A828Y438_9LEPT</name>
<dbReference type="Proteomes" id="UP000006339">
    <property type="component" value="Unassembled WGS sequence"/>
</dbReference>
<dbReference type="EC" id="2.1.2.11" evidence="7"/>
<evidence type="ECO:0000256" key="1">
    <source>
        <dbReference type="ARBA" id="ARBA00005033"/>
    </source>
</evidence>
<keyword evidence="7 10" id="KW-0460">Magnesium</keyword>
<dbReference type="InterPro" id="IPR015813">
    <property type="entry name" value="Pyrv/PenolPyrv_kinase-like_dom"/>
</dbReference>
<dbReference type="InterPro" id="IPR003700">
    <property type="entry name" value="Pantoate_hydroxy_MeTrfase"/>
</dbReference>
<comment type="similarity">
    <text evidence="2 7">Belongs to the PanB family.</text>
</comment>
<keyword evidence="5 7" id="KW-0808">Transferase</keyword>
<dbReference type="EMBL" id="AKWH02000021">
    <property type="protein sequence ID" value="EKO52548.1"/>
    <property type="molecule type" value="Genomic_DNA"/>
</dbReference>
<comment type="catalytic activity">
    <reaction evidence="7">
        <text>(6R)-5,10-methylene-5,6,7,8-tetrahydrofolate + 3-methyl-2-oxobutanoate + H2O = 2-dehydropantoate + (6S)-5,6,7,8-tetrahydrofolate</text>
        <dbReference type="Rhea" id="RHEA:11824"/>
        <dbReference type="ChEBI" id="CHEBI:11561"/>
        <dbReference type="ChEBI" id="CHEBI:11851"/>
        <dbReference type="ChEBI" id="CHEBI:15377"/>
        <dbReference type="ChEBI" id="CHEBI:15636"/>
        <dbReference type="ChEBI" id="CHEBI:57453"/>
        <dbReference type="EC" id="2.1.2.11"/>
    </reaction>
</comment>
<comment type="caution">
    <text evidence="11">The sequence shown here is derived from an EMBL/GenBank/DDBJ whole genome shotgun (WGS) entry which is preliminary data.</text>
</comment>
<gene>
    <name evidence="7 11" type="primary">panB</name>
    <name evidence="11" type="ORF">LEP1GSC131_4329</name>
</gene>
<evidence type="ECO:0000256" key="2">
    <source>
        <dbReference type="ARBA" id="ARBA00008676"/>
    </source>
</evidence>
<dbReference type="PANTHER" id="PTHR20881:SF0">
    <property type="entry name" value="3-METHYL-2-OXOBUTANOATE HYDROXYMETHYLTRANSFERASE"/>
    <property type="match status" value="1"/>
</dbReference>
<keyword evidence="4 7" id="KW-0566">Pantothenate biosynthesis</keyword>
<dbReference type="SUPFAM" id="SSF51621">
    <property type="entry name" value="Phosphoenolpyruvate/pyruvate domain"/>
    <property type="match status" value="1"/>
</dbReference>
<feature type="binding site" evidence="7 9">
    <location>
        <begin position="52"/>
        <end position="53"/>
    </location>
    <ligand>
        <name>3-methyl-2-oxobutanoate</name>
        <dbReference type="ChEBI" id="CHEBI:11851"/>
    </ligand>
</feature>
<evidence type="ECO:0000256" key="10">
    <source>
        <dbReference type="PIRSR" id="PIRSR000388-3"/>
    </source>
</evidence>
<comment type="pathway">
    <text evidence="1 7">Cofactor biosynthesis; (R)-pantothenate biosynthesis; (R)-pantoate from 3-methyl-2-oxobutanoate: step 1/2.</text>
</comment>
<organism evidence="11 12">
    <name type="scientific">Leptospira kirschneri str. 200802841</name>
    <dbReference type="NCBI Taxonomy" id="1193047"/>
    <lineage>
        <taxon>Bacteria</taxon>
        <taxon>Pseudomonadati</taxon>
        <taxon>Spirochaetota</taxon>
        <taxon>Spirochaetia</taxon>
        <taxon>Leptospirales</taxon>
        <taxon>Leptospiraceae</taxon>
        <taxon>Leptospira</taxon>
    </lineage>
</organism>
<evidence type="ECO:0000256" key="7">
    <source>
        <dbReference type="HAMAP-Rule" id="MF_00156"/>
    </source>
</evidence>
<feature type="binding site" evidence="7 10">
    <location>
        <position position="91"/>
    </location>
    <ligand>
        <name>Mg(2+)</name>
        <dbReference type="ChEBI" id="CHEBI:18420"/>
    </ligand>
</feature>